<dbReference type="AlphaFoldDB" id="A0A183EL20"/>
<accession>A0A183EL20</accession>
<dbReference type="EMBL" id="UYRT01093160">
    <property type="protein sequence ID" value="VDN38697.1"/>
    <property type="molecule type" value="Genomic_DNA"/>
</dbReference>
<reference evidence="2 3" key="2">
    <citation type="submission" date="2018-11" db="EMBL/GenBank/DDBJ databases">
        <authorList>
            <consortium name="Pathogen Informatics"/>
        </authorList>
    </citation>
    <scope>NUCLEOTIDE SEQUENCE [LARGE SCALE GENOMIC DNA]</scope>
</reference>
<sequence length="214" mass="24535">MDQVLKSNVNLLFDREGSDGFLAEMIAGGNYFVKAEPRSMFFFMELSRLLRSYFATDNNIMSSLCHTGYRHNKCAFMPYRENESLLTLALLLSIISNWRWHYTLKQYIPALLQFDGGSGQDGKYLKFQLIGAQFVEPSSLGRNSAAVCDVKKSAAPEEAVPEWRLKSNNSDAATMQGSINVFQGICEWICDRFPMFRFILRLYIIPYYAYFITA</sequence>
<name>A0A183EL20_9BILA</name>
<keyword evidence="3" id="KW-1185">Reference proteome</keyword>
<evidence type="ECO:0000313" key="4">
    <source>
        <dbReference type="WBParaSite" id="GPUH_0002168801-mRNA-1"/>
    </source>
</evidence>
<dbReference type="OrthoDB" id="5845882at2759"/>
<gene>
    <name evidence="2" type="ORF">GPUH_LOCUS21661</name>
</gene>
<evidence type="ECO:0000259" key="1">
    <source>
        <dbReference type="Pfam" id="PF03407"/>
    </source>
</evidence>
<feature type="domain" description="Nucleotide-diphospho-sugar transferase" evidence="1">
    <location>
        <begin position="22"/>
        <end position="124"/>
    </location>
</feature>
<organism evidence="4">
    <name type="scientific">Gongylonema pulchrum</name>
    <dbReference type="NCBI Taxonomy" id="637853"/>
    <lineage>
        <taxon>Eukaryota</taxon>
        <taxon>Metazoa</taxon>
        <taxon>Ecdysozoa</taxon>
        <taxon>Nematoda</taxon>
        <taxon>Chromadorea</taxon>
        <taxon>Rhabditida</taxon>
        <taxon>Spirurina</taxon>
        <taxon>Spiruromorpha</taxon>
        <taxon>Spiruroidea</taxon>
        <taxon>Gongylonematidae</taxon>
        <taxon>Gongylonema</taxon>
    </lineage>
</organism>
<dbReference type="Proteomes" id="UP000271098">
    <property type="component" value="Unassembled WGS sequence"/>
</dbReference>
<dbReference type="Pfam" id="PF03407">
    <property type="entry name" value="Nucleotid_trans"/>
    <property type="match status" value="1"/>
</dbReference>
<evidence type="ECO:0000313" key="3">
    <source>
        <dbReference type="Proteomes" id="UP000271098"/>
    </source>
</evidence>
<reference evidence="4" key="1">
    <citation type="submission" date="2016-06" db="UniProtKB">
        <authorList>
            <consortium name="WormBaseParasite"/>
        </authorList>
    </citation>
    <scope>IDENTIFICATION</scope>
</reference>
<dbReference type="WBParaSite" id="GPUH_0002168801-mRNA-1">
    <property type="protein sequence ID" value="GPUH_0002168801-mRNA-1"/>
    <property type="gene ID" value="GPUH_0002168801"/>
</dbReference>
<proteinExistence type="predicted"/>
<protein>
    <submittedName>
        <fullName evidence="4">Nucleotid_trans domain-containing protein</fullName>
    </submittedName>
</protein>
<evidence type="ECO:0000313" key="2">
    <source>
        <dbReference type="EMBL" id="VDN38697.1"/>
    </source>
</evidence>
<dbReference type="InterPro" id="IPR005069">
    <property type="entry name" value="Nucl-diP-sugar_transferase"/>
</dbReference>